<dbReference type="GO" id="GO:0008270">
    <property type="term" value="F:zinc ion binding"/>
    <property type="evidence" value="ECO:0007669"/>
    <property type="project" value="UniProtKB-KW"/>
</dbReference>
<feature type="domain" description="SWIM-type" evidence="2">
    <location>
        <begin position="329"/>
        <end position="364"/>
    </location>
</feature>
<keyword evidence="1" id="KW-0863">Zinc-finger</keyword>
<dbReference type="PANTHER" id="PTHR31569">
    <property type="entry name" value="SWIM-TYPE DOMAIN-CONTAINING PROTEIN"/>
    <property type="match status" value="1"/>
</dbReference>
<reference evidence="3 4" key="1">
    <citation type="submission" date="2019-01" db="EMBL/GenBank/DDBJ databases">
        <title>A draft genome assembly of the solar-powered sea slug Elysia chlorotica.</title>
        <authorList>
            <person name="Cai H."/>
            <person name="Li Q."/>
            <person name="Fang X."/>
            <person name="Li J."/>
            <person name="Curtis N.E."/>
            <person name="Altenburger A."/>
            <person name="Shibata T."/>
            <person name="Feng M."/>
            <person name="Maeda T."/>
            <person name="Schwartz J.A."/>
            <person name="Shigenobu S."/>
            <person name="Lundholm N."/>
            <person name="Nishiyama T."/>
            <person name="Yang H."/>
            <person name="Hasebe M."/>
            <person name="Li S."/>
            <person name="Pierce S.K."/>
            <person name="Wang J."/>
        </authorList>
    </citation>
    <scope>NUCLEOTIDE SEQUENCE [LARGE SCALE GENOMIC DNA]</scope>
    <source>
        <strain evidence="3">EC2010</strain>
        <tissue evidence="3">Whole organism of an adult</tissue>
    </source>
</reference>
<dbReference type="EMBL" id="RQTK01001510">
    <property type="protein sequence ID" value="RUS70027.1"/>
    <property type="molecule type" value="Genomic_DNA"/>
</dbReference>
<sequence>MLTYSTGASTRAHFKHGAVKKERQACHYSDDWIPSVEERDEVAKLVQLGVPASKIQDHMSQTSGKAFKRVDIHNIASRVKQNQQSVEADTWAVLQKMTQADAGAHFSILIAENSTVDLIFFQTSNMRRFLQSYPSVIFMDGTYCINNLGYPVYVFMCVDGDLKGHVVAYAIVRDGTKVTLAHLLEQFVSKNNIEVDTFVVDKDAAEIAAIKQVMPGVKILLCRFRVASTFKDATNKYCNRSEKTEAHSLLMKMLYSDSEETFFSCLQALPLNLKTYINKNWLTIKQSWAQHETKHLTTWGSLKQIEELAKVVRLCYRCETGFSIVDAHQQVKMYSLEDGNCNCLFHLNRGLPCWHMMAVRLKTGMSLFSLEDGY</sequence>
<comment type="caution">
    <text evidence="3">The sequence shown here is derived from an EMBL/GenBank/DDBJ whole genome shotgun (WGS) entry which is preliminary data.</text>
</comment>
<evidence type="ECO:0000259" key="2">
    <source>
        <dbReference type="PROSITE" id="PS50966"/>
    </source>
</evidence>
<protein>
    <recommendedName>
        <fullName evidence="2">SWIM-type domain-containing protein</fullName>
    </recommendedName>
</protein>
<dbReference type="PANTHER" id="PTHR31569:SF4">
    <property type="entry name" value="SWIM-TYPE DOMAIN-CONTAINING PROTEIN"/>
    <property type="match status" value="1"/>
</dbReference>
<dbReference type="InterPro" id="IPR048324">
    <property type="entry name" value="ZSWIM1-3_RNaseH-like"/>
</dbReference>
<accession>A0A433SLL0</accession>
<dbReference type="Pfam" id="PF21056">
    <property type="entry name" value="ZSWIM1-3_RNaseH-like"/>
    <property type="match status" value="1"/>
</dbReference>
<evidence type="ECO:0000256" key="1">
    <source>
        <dbReference type="PROSITE-ProRule" id="PRU00325"/>
    </source>
</evidence>
<name>A0A433SLL0_ELYCH</name>
<gene>
    <name evidence="3" type="ORF">EGW08_022214</name>
</gene>
<dbReference type="AlphaFoldDB" id="A0A433SLL0"/>
<dbReference type="Proteomes" id="UP000271974">
    <property type="component" value="Unassembled WGS sequence"/>
</dbReference>
<proteinExistence type="predicted"/>
<keyword evidence="4" id="KW-1185">Reference proteome</keyword>
<organism evidence="3 4">
    <name type="scientific">Elysia chlorotica</name>
    <name type="common">Eastern emerald elysia</name>
    <name type="synonym">Sea slug</name>
    <dbReference type="NCBI Taxonomy" id="188477"/>
    <lineage>
        <taxon>Eukaryota</taxon>
        <taxon>Metazoa</taxon>
        <taxon>Spiralia</taxon>
        <taxon>Lophotrochozoa</taxon>
        <taxon>Mollusca</taxon>
        <taxon>Gastropoda</taxon>
        <taxon>Heterobranchia</taxon>
        <taxon>Euthyneura</taxon>
        <taxon>Panpulmonata</taxon>
        <taxon>Sacoglossa</taxon>
        <taxon>Placobranchoidea</taxon>
        <taxon>Plakobranchidae</taxon>
        <taxon>Elysia</taxon>
    </lineage>
</organism>
<dbReference type="OrthoDB" id="92090at2759"/>
<evidence type="ECO:0000313" key="4">
    <source>
        <dbReference type="Proteomes" id="UP000271974"/>
    </source>
</evidence>
<dbReference type="InterPro" id="IPR007527">
    <property type="entry name" value="Znf_SWIM"/>
</dbReference>
<keyword evidence="1" id="KW-0862">Zinc</keyword>
<dbReference type="PROSITE" id="PS50966">
    <property type="entry name" value="ZF_SWIM"/>
    <property type="match status" value="1"/>
</dbReference>
<keyword evidence="1" id="KW-0479">Metal-binding</keyword>
<dbReference type="InterPro" id="IPR052579">
    <property type="entry name" value="Zinc_finger_SWIM"/>
</dbReference>
<evidence type="ECO:0000313" key="3">
    <source>
        <dbReference type="EMBL" id="RUS70027.1"/>
    </source>
</evidence>